<dbReference type="RefSeq" id="WP_318352986.1">
    <property type="nucleotide sequence ID" value="NZ_JAWQEV010000002.1"/>
</dbReference>
<keyword evidence="1" id="KW-1133">Transmembrane helix</keyword>
<keyword evidence="1" id="KW-0472">Membrane</keyword>
<name>A0ABU4GZE4_9MICO</name>
<proteinExistence type="predicted"/>
<protein>
    <submittedName>
        <fullName evidence="2">Uncharacterized protein</fullName>
    </submittedName>
</protein>
<dbReference type="EMBL" id="JAWQEV010000002">
    <property type="protein sequence ID" value="MDW4572451.1"/>
    <property type="molecule type" value="Genomic_DNA"/>
</dbReference>
<accession>A0ABU4GZE4</accession>
<reference evidence="2 3" key="1">
    <citation type="submission" date="2023-11" db="EMBL/GenBank/DDBJ databases">
        <title>Draft genome sequence of Microbacterium arthrosphaerae JCM 30492.</title>
        <authorList>
            <person name="Zhang G."/>
            <person name="Ding Y."/>
        </authorList>
    </citation>
    <scope>NUCLEOTIDE SEQUENCE [LARGE SCALE GENOMIC DNA]</scope>
    <source>
        <strain evidence="2 3">JCM 30492</strain>
    </source>
</reference>
<sequence length="195" mass="21796">MDITDELAEADPATPSDPKVRELVRSMSVEAERAIRSNRRPFWRRRRVIIPTLVVGALTLAGAAVVVPLSLWVNGTQVDVVNIPINYTTDTGVQVSCRYGIYFGDPANRTEADEELTEFVENHDWDGIGQRIYDEAMANPFVPGPNDDWEVDNQELRDNFSFTRALSVIWTEIPEELQKSGQSAGGTTDCKGQLR</sequence>
<organism evidence="2 3">
    <name type="scientific">Microbacterium arthrosphaerae</name>
    <dbReference type="NCBI Taxonomy" id="792652"/>
    <lineage>
        <taxon>Bacteria</taxon>
        <taxon>Bacillati</taxon>
        <taxon>Actinomycetota</taxon>
        <taxon>Actinomycetes</taxon>
        <taxon>Micrococcales</taxon>
        <taxon>Microbacteriaceae</taxon>
        <taxon>Microbacterium</taxon>
    </lineage>
</organism>
<evidence type="ECO:0000313" key="3">
    <source>
        <dbReference type="Proteomes" id="UP001283109"/>
    </source>
</evidence>
<keyword evidence="1" id="KW-0812">Transmembrane</keyword>
<keyword evidence="3" id="KW-1185">Reference proteome</keyword>
<comment type="caution">
    <text evidence="2">The sequence shown here is derived from an EMBL/GenBank/DDBJ whole genome shotgun (WGS) entry which is preliminary data.</text>
</comment>
<feature type="transmembrane region" description="Helical" evidence="1">
    <location>
        <begin position="48"/>
        <end position="73"/>
    </location>
</feature>
<gene>
    <name evidence="2" type="ORF">R8Z58_06605</name>
</gene>
<dbReference type="Proteomes" id="UP001283109">
    <property type="component" value="Unassembled WGS sequence"/>
</dbReference>
<evidence type="ECO:0000313" key="2">
    <source>
        <dbReference type="EMBL" id="MDW4572451.1"/>
    </source>
</evidence>
<evidence type="ECO:0000256" key="1">
    <source>
        <dbReference type="SAM" id="Phobius"/>
    </source>
</evidence>